<dbReference type="PROSITE" id="PS51819">
    <property type="entry name" value="VOC"/>
    <property type="match status" value="1"/>
</dbReference>
<protein>
    <submittedName>
        <fullName evidence="2">Catechol 2,3-dioxygenase</fullName>
    </submittedName>
</protein>
<dbReference type="Gene3D" id="3.10.180.10">
    <property type="entry name" value="2,3-Dihydroxybiphenyl 1,2-Dioxygenase, domain 1"/>
    <property type="match status" value="2"/>
</dbReference>
<keyword evidence="3" id="KW-1185">Reference proteome</keyword>
<dbReference type="STRING" id="474950.SAMN05421771_0158"/>
<gene>
    <name evidence="2" type="ORF">SAMN05421771_0158</name>
</gene>
<evidence type="ECO:0000313" key="2">
    <source>
        <dbReference type="EMBL" id="SFR97659.1"/>
    </source>
</evidence>
<sequence length="294" mass="31951">MIKRAAWAVVGTMAMAAGAQQRPAITGISFVRVYASNPSATGAFYGGELGYERSVEGDLQRFQVNELQSIEVVPLPSPAPPSRQAAVGLTTRDVKAMETYVKAHGIAVVEPMKRGRFAVKDPEGNLIYFVQSAPIKGDISPRAGSHRLIHAGFMVRDEAKEQTFYRDLLGFTPYWRGGRSEDGPPDWVSQHVPDGTDWIEYMLNAAPVPTPKSLGSMDHLALGVEHIGDAVAGLARNGCADAQCSKTQMGRDGKMQLNEFDPDLTRVEYMEFRPSGTTCCSVPVGKHPTAVEDR</sequence>
<dbReference type="EMBL" id="FOZL01000001">
    <property type="protein sequence ID" value="SFR97659.1"/>
    <property type="molecule type" value="Genomic_DNA"/>
</dbReference>
<dbReference type="RefSeq" id="WP_141223763.1">
    <property type="nucleotide sequence ID" value="NZ_FOZL01000001.1"/>
</dbReference>
<keyword evidence="2" id="KW-0560">Oxidoreductase</keyword>
<dbReference type="Proteomes" id="UP000199024">
    <property type="component" value="Unassembled WGS sequence"/>
</dbReference>
<proteinExistence type="predicted"/>
<dbReference type="SUPFAM" id="SSF54593">
    <property type="entry name" value="Glyoxalase/Bleomycin resistance protein/Dihydroxybiphenyl dioxygenase"/>
    <property type="match status" value="2"/>
</dbReference>
<dbReference type="GO" id="GO:0051213">
    <property type="term" value="F:dioxygenase activity"/>
    <property type="evidence" value="ECO:0007669"/>
    <property type="project" value="UniProtKB-KW"/>
</dbReference>
<organism evidence="2 3">
    <name type="scientific">Granulicella pectinivorans</name>
    <dbReference type="NCBI Taxonomy" id="474950"/>
    <lineage>
        <taxon>Bacteria</taxon>
        <taxon>Pseudomonadati</taxon>
        <taxon>Acidobacteriota</taxon>
        <taxon>Terriglobia</taxon>
        <taxon>Terriglobales</taxon>
        <taxon>Acidobacteriaceae</taxon>
        <taxon>Granulicella</taxon>
    </lineage>
</organism>
<evidence type="ECO:0000313" key="3">
    <source>
        <dbReference type="Proteomes" id="UP000199024"/>
    </source>
</evidence>
<dbReference type="CDD" id="cd06587">
    <property type="entry name" value="VOC"/>
    <property type="match status" value="1"/>
</dbReference>
<accession>A0A1I6L2G8</accession>
<dbReference type="InterPro" id="IPR037523">
    <property type="entry name" value="VOC_core"/>
</dbReference>
<dbReference type="InterPro" id="IPR004360">
    <property type="entry name" value="Glyas_Fos-R_dOase_dom"/>
</dbReference>
<dbReference type="AlphaFoldDB" id="A0A1I6L2G8"/>
<name>A0A1I6L2G8_9BACT</name>
<keyword evidence="2" id="KW-0223">Dioxygenase</keyword>
<dbReference type="Pfam" id="PF00903">
    <property type="entry name" value="Glyoxalase"/>
    <property type="match status" value="1"/>
</dbReference>
<feature type="domain" description="VOC" evidence="1">
    <location>
        <begin position="147"/>
        <end position="272"/>
    </location>
</feature>
<reference evidence="2 3" key="1">
    <citation type="submission" date="2016-10" db="EMBL/GenBank/DDBJ databases">
        <authorList>
            <person name="de Groot N.N."/>
        </authorList>
    </citation>
    <scope>NUCLEOTIDE SEQUENCE [LARGE SCALE GENOMIC DNA]</scope>
    <source>
        <strain evidence="2 3">DSM 21001</strain>
    </source>
</reference>
<dbReference type="OrthoDB" id="108351at2"/>
<evidence type="ECO:0000259" key="1">
    <source>
        <dbReference type="PROSITE" id="PS51819"/>
    </source>
</evidence>
<dbReference type="InterPro" id="IPR029068">
    <property type="entry name" value="Glyas_Bleomycin-R_OHBP_Dase"/>
</dbReference>